<gene>
    <name evidence="3" type="ORF">AVDCRST_MAG08-3122</name>
</gene>
<feature type="region of interest" description="Disordered" evidence="1">
    <location>
        <begin position="47"/>
        <end position="82"/>
    </location>
</feature>
<evidence type="ECO:0000256" key="2">
    <source>
        <dbReference type="SAM" id="Phobius"/>
    </source>
</evidence>
<evidence type="ECO:0000313" key="3">
    <source>
        <dbReference type="EMBL" id="CAA9269670.1"/>
    </source>
</evidence>
<keyword evidence="2" id="KW-0812">Transmembrane</keyword>
<reference evidence="3" key="1">
    <citation type="submission" date="2020-02" db="EMBL/GenBank/DDBJ databases">
        <authorList>
            <person name="Meier V. D."/>
        </authorList>
    </citation>
    <scope>NUCLEOTIDE SEQUENCE</scope>
    <source>
        <strain evidence="3">AVDCRST_MAG08</strain>
    </source>
</reference>
<accession>A0A6J4J773</accession>
<sequence>MLGGRRARTRGFDHGRWGLLAGAACWSCLAGFVFLVWLAPPVAPRRSVPAGAAGEPPAASSRGDAVAALSSGGGGSTTVEDAASVSPAASAAAAAWGARPHPAEEAMGDAACGGAAPRAAAGCAPDAGEERPASGTPRPGAARPDVLIRHRAASAAGREAARTIAAEVRRGGVEVAGIRAARAVPGTREVRYLRHGDAAAAERLAARLRDRWGSAWQVREPGSARTAPQASAARRAPAHTLEVWLPHR</sequence>
<dbReference type="AlphaFoldDB" id="A0A6J4J773"/>
<protein>
    <recommendedName>
        <fullName evidence="4">SPOR domain-containing protein</fullName>
    </recommendedName>
</protein>
<dbReference type="EMBL" id="CADCTG010000233">
    <property type="protein sequence ID" value="CAA9269670.1"/>
    <property type="molecule type" value="Genomic_DNA"/>
</dbReference>
<keyword evidence="2" id="KW-1133">Transmembrane helix</keyword>
<feature type="compositionally biased region" description="Low complexity" evidence="1">
    <location>
        <begin position="47"/>
        <end position="63"/>
    </location>
</feature>
<feature type="transmembrane region" description="Helical" evidence="2">
    <location>
        <begin position="20"/>
        <end position="39"/>
    </location>
</feature>
<feature type="compositionally biased region" description="Low complexity" evidence="1">
    <location>
        <begin position="223"/>
        <end position="235"/>
    </location>
</feature>
<feature type="region of interest" description="Disordered" evidence="1">
    <location>
        <begin position="118"/>
        <end position="145"/>
    </location>
</feature>
<evidence type="ECO:0008006" key="4">
    <source>
        <dbReference type="Google" id="ProtNLM"/>
    </source>
</evidence>
<organism evidence="3">
    <name type="scientific">uncultured Acetobacteraceae bacterium</name>
    <dbReference type="NCBI Taxonomy" id="169975"/>
    <lineage>
        <taxon>Bacteria</taxon>
        <taxon>Pseudomonadati</taxon>
        <taxon>Pseudomonadota</taxon>
        <taxon>Alphaproteobacteria</taxon>
        <taxon>Acetobacterales</taxon>
        <taxon>Acetobacteraceae</taxon>
        <taxon>environmental samples</taxon>
    </lineage>
</organism>
<evidence type="ECO:0000256" key="1">
    <source>
        <dbReference type="SAM" id="MobiDB-lite"/>
    </source>
</evidence>
<feature type="region of interest" description="Disordered" evidence="1">
    <location>
        <begin position="220"/>
        <end position="239"/>
    </location>
</feature>
<proteinExistence type="predicted"/>
<keyword evidence="2" id="KW-0472">Membrane</keyword>
<name>A0A6J4J773_9PROT</name>